<gene>
    <name evidence="2" type="ORF">BECKTC1821D_GA0114238_100934</name>
    <name evidence="3" type="ORF">BECKTC1821F_GA0114240_100642</name>
</gene>
<dbReference type="SUPFAM" id="SSF52540">
    <property type="entry name" value="P-loop containing nucleoside triphosphate hydrolases"/>
    <property type="match status" value="1"/>
</dbReference>
<dbReference type="PANTHER" id="PTHR13696">
    <property type="entry name" value="P-LOOP CONTAINING NUCLEOSIDE TRIPHOSPHATE HYDROLASE"/>
    <property type="match status" value="1"/>
</dbReference>
<organism evidence="3">
    <name type="scientific">Candidatus Kentrum sp. TC</name>
    <dbReference type="NCBI Taxonomy" id="2126339"/>
    <lineage>
        <taxon>Bacteria</taxon>
        <taxon>Pseudomonadati</taxon>
        <taxon>Pseudomonadota</taxon>
        <taxon>Gammaproteobacteria</taxon>
        <taxon>Candidatus Kentrum</taxon>
    </lineage>
</organism>
<evidence type="ECO:0000259" key="1">
    <source>
        <dbReference type="Pfam" id="PF13614"/>
    </source>
</evidence>
<evidence type="ECO:0000313" key="3">
    <source>
        <dbReference type="EMBL" id="VFK54993.1"/>
    </source>
</evidence>
<feature type="domain" description="AAA" evidence="1">
    <location>
        <begin position="4"/>
        <end position="211"/>
    </location>
</feature>
<accession>A0A450ZME1</accession>
<dbReference type="InterPro" id="IPR050678">
    <property type="entry name" value="DNA_Partitioning_ATPase"/>
</dbReference>
<proteinExistence type="predicted"/>
<dbReference type="EMBL" id="CAADFW010000006">
    <property type="protein sequence ID" value="VFK54993.1"/>
    <property type="molecule type" value="Genomic_DNA"/>
</dbReference>
<dbReference type="CDD" id="cd02042">
    <property type="entry name" value="ParAB_family"/>
    <property type="match status" value="1"/>
</dbReference>
<dbReference type="PANTHER" id="PTHR13696:SF99">
    <property type="entry name" value="COBYRINIC ACID AC-DIAMIDE SYNTHASE"/>
    <property type="match status" value="1"/>
</dbReference>
<dbReference type="EMBL" id="CAADFS010000009">
    <property type="protein sequence ID" value="VFK40297.1"/>
    <property type="molecule type" value="Genomic_DNA"/>
</dbReference>
<dbReference type="Pfam" id="PF13614">
    <property type="entry name" value="AAA_31"/>
    <property type="match status" value="1"/>
</dbReference>
<dbReference type="AlphaFoldDB" id="A0A450ZME1"/>
<sequence length="341" mass="38139">MRYAIWNNKGGVGKTFLTYMISSEYALKNPDKHIVVIDMCPQANISEIMLGGNGKGTKNVDEIINNSKYPYRKTIGGYFDARLSSPDSKTSTETDFIIDVDDYTETLPSNLHLVCGDPSLELQVQSVNQLASIDLPETRWRNVHSWVIDIENAAINRWNNNVEFFIDCNPSFATYTAQSILASDRLIVPCTADGSSARAVQNISQLVYGIDVPKMYEKTNFHTRASDCGLSLPLIHLVPLNRATTKQKSPVISFQVMYSIVQNKVKELQKKAPDIFTPGIDHFVFLHDAHTVAVVACSKTLPLSSIQNGNYSLGQDRKQTKVNSRPLEDYKKGLNKIMENI</sequence>
<dbReference type="Gene3D" id="3.40.50.300">
    <property type="entry name" value="P-loop containing nucleotide triphosphate hydrolases"/>
    <property type="match status" value="1"/>
</dbReference>
<dbReference type="InterPro" id="IPR025669">
    <property type="entry name" value="AAA_dom"/>
</dbReference>
<dbReference type="InterPro" id="IPR027417">
    <property type="entry name" value="P-loop_NTPase"/>
</dbReference>
<name>A0A450ZME1_9GAMM</name>
<evidence type="ECO:0000313" key="2">
    <source>
        <dbReference type="EMBL" id="VFK40297.1"/>
    </source>
</evidence>
<protein>
    <submittedName>
        <fullName evidence="3">AAA domain-containing protein</fullName>
    </submittedName>
</protein>
<reference evidence="3" key="1">
    <citation type="submission" date="2019-02" db="EMBL/GenBank/DDBJ databases">
        <authorList>
            <person name="Gruber-Vodicka R. H."/>
            <person name="Seah K. B. B."/>
        </authorList>
    </citation>
    <scope>NUCLEOTIDE SEQUENCE</scope>
    <source>
        <strain evidence="2">BECK_BZ123</strain>
        <strain evidence="3">BECK_BZ126</strain>
    </source>
</reference>